<dbReference type="Pfam" id="PF13377">
    <property type="entry name" value="Peripla_BP_3"/>
    <property type="match status" value="1"/>
</dbReference>
<evidence type="ECO:0000259" key="5">
    <source>
        <dbReference type="PROSITE" id="PS50943"/>
    </source>
</evidence>
<dbReference type="InterPro" id="IPR025997">
    <property type="entry name" value="SBP_2_dom"/>
</dbReference>
<dbReference type="PANTHER" id="PTHR30146">
    <property type="entry name" value="LACI-RELATED TRANSCRIPTIONAL REPRESSOR"/>
    <property type="match status" value="1"/>
</dbReference>
<feature type="domain" description="HTH cro/C1-type" evidence="5">
    <location>
        <begin position="4"/>
        <end position="57"/>
    </location>
</feature>
<dbReference type="PROSITE" id="PS00356">
    <property type="entry name" value="HTH_LACI_1"/>
    <property type="match status" value="1"/>
</dbReference>
<dbReference type="InterPro" id="IPR028082">
    <property type="entry name" value="Peripla_BP_I"/>
</dbReference>
<dbReference type="PANTHER" id="PTHR30146:SF109">
    <property type="entry name" value="HTH-TYPE TRANSCRIPTIONAL REGULATOR GALS"/>
    <property type="match status" value="1"/>
</dbReference>
<dbReference type="PRINTS" id="PR00036">
    <property type="entry name" value="HTHLACI"/>
</dbReference>
<accession>A0A315ZXM8</accession>
<keyword evidence="3" id="KW-0804">Transcription</keyword>
<dbReference type="InterPro" id="IPR000843">
    <property type="entry name" value="HTH_LacI"/>
</dbReference>
<protein>
    <submittedName>
        <fullName evidence="6">Ribose transport system substrate-binding protein</fullName>
    </submittedName>
</protein>
<evidence type="ECO:0000313" key="6">
    <source>
        <dbReference type="EMBL" id="SUQ14366.1"/>
    </source>
</evidence>
<keyword evidence="7" id="KW-1185">Reference proteome</keyword>
<dbReference type="GO" id="GO:0003700">
    <property type="term" value="F:DNA-binding transcription factor activity"/>
    <property type="evidence" value="ECO:0007669"/>
    <property type="project" value="TreeGrafter"/>
</dbReference>
<dbReference type="InterPro" id="IPR001387">
    <property type="entry name" value="Cro/C1-type_HTH"/>
</dbReference>
<evidence type="ECO:0000256" key="1">
    <source>
        <dbReference type="ARBA" id="ARBA00023015"/>
    </source>
</evidence>
<dbReference type="Gene3D" id="3.40.50.2300">
    <property type="match status" value="4"/>
</dbReference>
<dbReference type="SUPFAM" id="SSF47413">
    <property type="entry name" value="lambda repressor-like DNA-binding domains"/>
    <property type="match status" value="1"/>
</dbReference>
<dbReference type="AlphaFoldDB" id="A0A315ZXM8"/>
<sequence>MGTTIKDIAKTAGVSVATVSHVVNKTRYVSPELVKRVEDAINNSDYKIKIQKKVSSLKIGKQSQVAIVIPSLMGSLYVQLIEHISAFLREKGYIAAVYFSNGNYRQEKEILNRLMMDKKVAGIILSPCRMDSKNYEKLYARNIPVVLLERAISGKEEESVVAENTRALYKGTQHLIKNGHKKIGVILGDLTTSAVAERLEGYQRALRDAELDYTEKDVLSIVHEENIEEGIEKIRDFYNRRRPTAIISGGNRLTFLVLKALQHMGLECPQDISVVGFGDEEWCELVVPPLTAMRQDTRSMAYYAVERIAAKIENKDYEKGEIRVPLQISVRKSTQMIGGGPFGEKAFSPDDIALTEEEKRQLRQGNFKIGISFHYSGTAWKRLHEAGIRQTLEMLGVTVAAVTEANFDSELQVTQLEALAMQRLDAIIAIPADDNVTAGTFKKLSRETKLLFLSNVPAGFGTDDYVSCVSVNERENGRIVGTLLGEYYKGKKHVKVGFINHGLPFYGTHLRDGIAVQIICENYVNIEIASVEQFQNIEDAYEIVKNMLRRHPDIQGLYVSWDQPALRVIRALEELGREDVEIFTTDLDREIGNYLVKDKYVKGMSTQRPFEQGVAAAMAAAKALLGHNGYKYIGVSPYLVQKKNIVRAWKDIMHEPIPGEWNMYMEK</sequence>
<reference evidence="7" key="1">
    <citation type="submission" date="2017-07" db="EMBL/GenBank/DDBJ databases">
        <authorList>
            <person name="Varghese N."/>
            <person name="Submissions S."/>
        </authorList>
    </citation>
    <scope>NUCLEOTIDE SEQUENCE [LARGE SCALE GENOMIC DNA]</scope>
    <source>
        <strain evidence="7">NLAE-zl-C134</strain>
    </source>
</reference>
<dbReference type="Pfam" id="PF00356">
    <property type="entry name" value="LacI"/>
    <property type="match status" value="1"/>
</dbReference>
<dbReference type="CDD" id="cd01392">
    <property type="entry name" value="HTH_LacI"/>
    <property type="match status" value="1"/>
</dbReference>
<name>A0A315ZXM8_9FIRM</name>
<dbReference type="EMBL" id="UHJJ01000006">
    <property type="protein sequence ID" value="SUQ14366.1"/>
    <property type="molecule type" value="Genomic_DNA"/>
</dbReference>
<proteinExistence type="predicted"/>
<dbReference type="SUPFAM" id="SSF53822">
    <property type="entry name" value="Periplasmic binding protein-like I"/>
    <property type="match status" value="2"/>
</dbReference>
<dbReference type="CDD" id="cd06267">
    <property type="entry name" value="PBP1_LacI_sugar_binding-like"/>
    <property type="match status" value="1"/>
</dbReference>
<evidence type="ECO:0000313" key="7">
    <source>
        <dbReference type="Proteomes" id="UP000254051"/>
    </source>
</evidence>
<dbReference type="Gene3D" id="1.10.260.40">
    <property type="entry name" value="lambda repressor-like DNA-binding domains"/>
    <property type="match status" value="1"/>
</dbReference>
<dbReference type="Proteomes" id="UP000254051">
    <property type="component" value="Unassembled WGS sequence"/>
</dbReference>
<keyword evidence="1" id="KW-0805">Transcription regulation</keyword>
<feature type="domain" description="HTH lacI-type" evidence="4">
    <location>
        <begin position="3"/>
        <end position="57"/>
    </location>
</feature>
<evidence type="ECO:0000256" key="2">
    <source>
        <dbReference type="ARBA" id="ARBA00023125"/>
    </source>
</evidence>
<dbReference type="CDD" id="cd06316">
    <property type="entry name" value="PBP1_ABC_sugar_binding-like"/>
    <property type="match status" value="1"/>
</dbReference>
<keyword evidence="2" id="KW-0238">DNA-binding</keyword>
<evidence type="ECO:0000256" key="3">
    <source>
        <dbReference type="ARBA" id="ARBA00023163"/>
    </source>
</evidence>
<evidence type="ECO:0000259" key="4">
    <source>
        <dbReference type="PROSITE" id="PS50932"/>
    </source>
</evidence>
<gene>
    <name evidence="6" type="ORF">SAMN05216529_10658</name>
</gene>
<organism evidence="6 7">
    <name type="scientific">Faecalicatena contorta</name>
    <dbReference type="NCBI Taxonomy" id="39482"/>
    <lineage>
        <taxon>Bacteria</taxon>
        <taxon>Bacillati</taxon>
        <taxon>Bacillota</taxon>
        <taxon>Clostridia</taxon>
        <taxon>Lachnospirales</taxon>
        <taxon>Lachnospiraceae</taxon>
        <taxon>Faecalicatena</taxon>
    </lineage>
</organism>
<dbReference type="InterPro" id="IPR046335">
    <property type="entry name" value="LacI/GalR-like_sensor"/>
</dbReference>
<dbReference type="RefSeq" id="WP_181392811.1">
    <property type="nucleotide sequence ID" value="NZ_QGDS01000006.1"/>
</dbReference>
<dbReference type="Pfam" id="PF13407">
    <property type="entry name" value="Peripla_BP_4"/>
    <property type="match status" value="1"/>
</dbReference>
<dbReference type="InterPro" id="IPR010982">
    <property type="entry name" value="Lambda_DNA-bd_dom_sf"/>
</dbReference>
<dbReference type="PROSITE" id="PS50932">
    <property type="entry name" value="HTH_LACI_2"/>
    <property type="match status" value="1"/>
</dbReference>
<dbReference type="SMART" id="SM00354">
    <property type="entry name" value="HTH_LACI"/>
    <property type="match status" value="1"/>
</dbReference>
<dbReference type="GO" id="GO:0000976">
    <property type="term" value="F:transcription cis-regulatory region binding"/>
    <property type="evidence" value="ECO:0007669"/>
    <property type="project" value="TreeGrafter"/>
</dbReference>
<dbReference type="PROSITE" id="PS50943">
    <property type="entry name" value="HTH_CROC1"/>
    <property type="match status" value="1"/>
</dbReference>